<evidence type="ECO:0000313" key="3">
    <source>
        <dbReference type="Proteomes" id="UP001152622"/>
    </source>
</evidence>
<accession>A0A9Q1G048</accession>
<feature type="region of interest" description="Disordered" evidence="1">
    <location>
        <begin position="1"/>
        <end position="30"/>
    </location>
</feature>
<organism evidence="2 3">
    <name type="scientific">Synaphobranchus kaupii</name>
    <name type="common">Kaup's arrowtooth eel</name>
    <dbReference type="NCBI Taxonomy" id="118154"/>
    <lineage>
        <taxon>Eukaryota</taxon>
        <taxon>Metazoa</taxon>
        <taxon>Chordata</taxon>
        <taxon>Craniata</taxon>
        <taxon>Vertebrata</taxon>
        <taxon>Euteleostomi</taxon>
        <taxon>Actinopterygii</taxon>
        <taxon>Neopterygii</taxon>
        <taxon>Teleostei</taxon>
        <taxon>Anguilliformes</taxon>
        <taxon>Synaphobranchidae</taxon>
        <taxon>Synaphobranchus</taxon>
    </lineage>
</organism>
<protein>
    <submittedName>
        <fullName evidence="2">Uncharacterized protein</fullName>
    </submittedName>
</protein>
<dbReference type="AlphaFoldDB" id="A0A9Q1G048"/>
<comment type="caution">
    <text evidence="2">The sequence shown here is derived from an EMBL/GenBank/DDBJ whole genome shotgun (WGS) entry which is preliminary data.</text>
</comment>
<dbReference type="EMBL" id="JAINUF010000003">
    <property type="protein sequence ID" value="KAJ8370450.1"/>
    <property type="molecule type" value="Genomic_DNA"/>
</dbReference>
<name>A0A9Q1G048_SYNKA</name>
<reference evidence="2" key="1">
    <citation type="journal article" date="2023" name="Science">
        <title>Genome structures resolve the early diversification of teleost fishes.</title>
        <authorList>
            <person name="Parey E."/>
            <person name="Louis A."/>
            <person name="Montfort J."/>
            <person name="Bouchez O."/>
            <person name="Roques C."/>
            <person name="Iampietro C."/>
            <person name="Lluch J."/>
            <person name="Castinel A."/>
            <person name="Donnadieu C."/>
            <person name="Desvignes T."/>
            <person name="Floi Bucao C."/>
            <person name="Jouanno E."/>
            <person name="Wen M."/>
            <person name="Mejri S."/>
            <person name="Dirks R."/>
            <person name="Jansen H."/>
            <person name="Henkel C."/>
            <person name="Chen W.J."/>
            <person name="Zahm M."/>
            <person name="Cabau C."/>
            <person name="Klopp C."/>
            <person name="Thompson A.W."/>
            <person name="Robinson-Rechavi M."/>
            <person name="Braasch I."/>
            <person name="Lecointre G."/>
            <person name="Bobe J."/>
            <person name="Postlethwait J.H."/>
            <person name="Berthelot C."/>
            <person name="Roest Crollius H."/>
            <person name="Guiguen Y."/>
        </authorList>
    </citation>
    <scope>NUCLEOTIDE SEQUENCE</scope>
    <source>
        <strain evidence="2">WJC10195</strain>
    </source>
</reference>
<evidence type="ECO:0000313" key="2">
    <source>
        <dbReference type="EMBL" id="KAJ8370450.1"/>
    </source>
</evidence>
<sequence>MRLEEGALPAFSDPPPSAGQSGGPARAPLLPWTAHAPRRRALTGTNALMELPYISATPLSVGKAPAWSSLPPSGAGGRGEVGVKTALGQKTPLLACNAQEVERAAAGSPPERPSVPFTSA</sequence>
<proteinExistence type="predicted"/>
<keyword evidence="3" id="KW-1185">Reference proteome</keyword>
<evidence type="ECO:0000256" key="1">
    <source>
        <dbReference type="SAM" id="MobiDB-lite"/>
    </source>
</evidence>
<gene>
    <name evidence="2" type="ORF">SKAU_G00104780</name>
</gene>
<dbReference type="Proteomes" id="UP001152622">
    <property type="component" value="Chromosome 3"/>
</dbReference>